<dbReference type="PANTHER" id="PTHR24414">
    <property type="entry name" value="F-BOX/KELCH-REPEAT PROTEIN SKIP4"/>
    <property type="match status" value="1"/>
</dbReference>
<name>A0ABM0WAG4_CAMSA</name>
<evidence type="ECO:0000259" key="1">
    <source>
        <dbReference type="PROSITE" id="PS50181"/>
    </source>
</evidence>
<feature type="domain" description="F-box" evidence="1">
    <location>
        <begin position="10"/>
        <end position="56"/>
    </location>
</feature>
<dbReference type="PROSITE" id="PS50181">
    <property type="entry name" value="FBOX"/>
    <property type="match status" value="1"/>
</dbReference>
<dbReference type="InterPro" id="IPR006652">
    <property type="entry name" value="Kelch_1"/>
</dbReference>
<evidence type="ECO:0000313" key="3">
    <source>
        <dbReference type="RefSeq" id="XP_010468071.2"/>
    </source>
</evidence>
<dbReference type="Gene3D" id="2.120.10.80">
    <property type="entry name" value="Kelch-type beta propeller"/>
    <property type="match status" value="1"/>
</dbReference>
<dbReference type="Pfam" id="PF25210">
    <property type="entry name" value="Kelch_FKB95"/>
    <property type="match status" value="1"/>
</dbReference>
<dbReference type="InterPro" id="IPR001810">
    <property type="entry name" value="F-box_dom"/>
</dbReference>
<sequence>MNGEEPRRRRMTILMLPNDLVYNCLARVSRLHYLTLSLVSKRFRSLLASSELYQTRTLLNRTESCLYVCLRLCTGSQPLRWFTLCRVPSNSKKFLVPISSPSSPSALWSNAVMVGPNIYTIGGLVNKNASSSVTVMDCRSHTWREAAPMRVARVFQSSCVLDGKIYVTGGCENLDLTNWMEVFDTKAQTWEFLQIPNEEIFGGAEYNSIGYEGTVYVRSDDKDVTYKLHKGRWTTADLAINSGWARSSSYCVIEKVFYRSGGKTIEWYDSKERSWKILKGLEKLHTLTRFAHLNLVNYGGKMVVVWEKYVVDKNHKETMIWCAEIAIEKRQKREIWGMLEWVDIVLSIESYGLVHVLANTI</sequence>
<dbReference type="InterPro" id="IPR015915">
    <property type="entry name" value="Kelch-typ_b-propeller"/>
</dbReference>
<dbReference type="GeneID" id="104748074"/>
<dbReference type="SUPFAM" id="SSF117281">
    <property type="entry name" value="Kelch motif"/>
    <property type="match status" value="1"/>
</dbReference>
<gene>
    <name evidence="3" type="primary">LOC104748074</name>
</gene>
<accession>A0ABM0WAG4</accession>
<dbReference type="SMART" id="SM00256">
    <property type="entry name" value="FBOX"/>
    <property type="match status" value="1"/>
</dbReference>
<dbReference type="CDD" id="cd22152">
    <property type="entry name" value="F-box_AtAFR-like"/>
    <property type="match status" value="1"/>
</dbReference>
<dbReference type="InterPro" id="IPR036047">
    <property type="entry name" value="F-box-like_dom_sf"/>
</dbReference>
<dbReference type="SMART" id="SM00612">
    <property type="entry name" value="Kelch"/>
    <property type="match status" value="2"/>
</dbReference>
<reference evidence="2" key="1">
    <citation type="journal article" date="2014" name="Nat. Commun.">
        <title>The emerging biofuel crop Camelina sativa retains a highly undifferentiated hexaploid genome structure.</title>
        <authorList>
            <person name="Kagale S."/>
            <person name="Koh C."/>
            <person name="Nixon J."/>
            <person name="Bollina V."/>
            <person name="Clarke W.E."/>
            <person name="Tuteja R."/>
            <person name="Spillane C."/>
            <person name="Robinson S.J."/>
            <person name="Links M.G."/>
            <person name="Clarke C."/>
            <person name="Higgins E.E."/>
            <person name="Huebert T."/>
            <person name="Sharpe A.G."/>
            <person name="Parkin I.A."/>
        </authorList>
    </citation>
    <scope>NUCLEOTIDE SEQUENCE [LARGE SCALE GENOMIC DNA]</scope>
    <source>
        <strain evidence="2">cv. DH55</strain>
    </source>
</reference>
<dbReference type="Proteomes" id="UP000694864">
    <property type="component" value="Chromosome 15"/>
</dbReference>
<dbReference type="Pfam" id="PF00646">
    <property type="entry name" value="F-box"/>
    <property type="match status" value="1"/>
</dbReference>
<dbReference type="InterPro" id="IPR057499">
    <property type="entry name" value="Kelch_FKB95"/>
</dbReference>
<reference evidence="3" key="2">
    <citation type="submission" date="2025-08" db="UniProtKB">
        <authorList>
            <consortium name="RefSeq"/>
        </authorList>
    </citation>
    <scope>IDENTIFICATION</scope>
    <source>
        <tissue evidence="3">Leaf</tissue>
    </source>
</reference>
<protein>
    <submittedName>
        <fullName evidence="3">F-box/kelch-repeat protein At4g23580-like</fullName>
    </submittedName>
</protein>
<organism evidence="2 3">
    <name type="scientific">Camelina sativa</name>
    <name type="common">False flax</name>
    <name type="synonym">Myagrum sativum</name>
    <dbReference type="NCBI Taxonomy" id="90675"/>
    <lineage>
        <taxon>Eukaryota</taxon>
        <taxon>Viridiplantae</taxon>
        <taxon>Streptophyta</taxon>
        <taxon>Embryophyta</taxon>
        <taxon>Tracheophyta</taxon>
        <taxon>Spermatophyta</taxon>
        <taxon>Magnoliopsida</taxon>
        <taxon>eudicotyledons</taxon>
        <taxon>Gunneridae</taxon>
        <taxon>Pentapetalae</taxon>
        <taxon>rosids</taxon>
        <taxon>malvids</taxon>
        <taxon>Brassicales</taxon>
        <taxon>Brassicaceae</taxon>
        <taxon>Camelineae</taxon>
        <taxon>Camelina</taxon>
    </lineage>
</organism>
<dbReference type="SUPFAM" id="SSF81383">
    <property type="entry name" value="F-box domain"/>
    <property type="match status" value="1"/>
</dbReference>
<dbReference type="InterPro" id="IPR050354">
    <property type="entry name" value="F-box/kelch-repeat_ARATH"/>
</dbReference>
<evidence type="ECO:0000313" key="2">
    <source>
        <dbReference type="Proteomes" id="UP000694864"/>
    </source>
</evidence>
<dbReference type="PANTHER" id="PTHR24414:SF184">
    <property type="entry name" value="GALACTOSE OXIDASE_KELCH REPEAT SUPERFAMILY PROTEIN"/>
    <property type="match status" value="1"/>
</dbReference>
<dbReference type="RefSeq" id="XP_010468071.2">
    <property type="nucleotide sequence ID" value="XM_010469769.2"/>
</dbReference>
<proteinExistence type="predicted"/>
<keyword evidence="2" id="KW-1185">Reference proteome</keyword>